<protein>
    <submittedName>
        <fullName evidence="4">Transcriptional regulator, TetR family</fullName>
    </submittedName>
</protein>
<gene>
    <name evidence="4" type="ORF">SAMN05216270_107144</name>
</gene>
<dbReference type="Pfam" id="PF00440">
    <property type="entry name" value="TetR_N"/>
    <property type="match status" value="1"/>
</dbReference>
<dbReference type="Proteomes" id="UP000198949">
    <property type="component" value="Unassembled WGS sequence"/>
</dbReference>
<dbReference type="InterPro" id="IPR009057">
    <property type="entry name" value="Homeodomain-like_sf"/>
</dbReference>
<name>A0A1G6XHR7_9ACTN</name>
<organism evidence="4 5">
    <name type="scientific">Glycomyces harbinensis</name>
    <dbReference type="NCBI Taxonomy" id="58114"/>
    <lineage>
        <taxon>Bacteria</taxon>
        <taxon>Bacillati</taxon>
        <taxon>Actinomycetota</taxon>
        <taxon>Actinomycetes</taxon>
        <taxon>Glycomycetales</taxon>
        <taxon>Glycomycetaceae</taxon>
        <taxon>Glycomyces</taxon>
    </lineage>
</organism>
<evidence type="ECO:0000259" key="3">
    <source>
        <dbReference type="PROSITE" id="PS50977"/>
    </source>
</evidence>
<dbReference type="Gene3D" id="1.10.357.10">
    <property type="entry name" value="Tetracycline Repressor, domain 2"/>
    <property type="match status" value="1"/>
</dbReference>
<evidence type="ECO:0000313" key="5">
    <source>
        <dbReference type="Proteomes" id="UP000198949"/>
    </source>
</evidence>
<feature type="domain" description="HTH tetR-type" evidence="3">
    <location>
        <begin position="1"/>
        <end position="47"/>
    </location>
</feature>
<evidence type="ECO:0000313" key="4">
    <source>
        <dbReference type="EMBL" id="SDD76865.1"/>
    </source>
</evidence>
<keyword evidence="5" id="KW-1185">Reference proteome</keyword>
<dbReference type="AlphaFoldDB" id="A0A1G6XHR7"/>
<dbReference type="GO" id="GO:0003677">
    <property type="term" value="F:DNA binding"/>
    <property type="evidence" value="ECO:0007669"/>
    <property type="project" value="UniProtKB-UniRule"/>
</dbReference>
<keyword evidence="1 2" id="KW-0238">DNA-binding</keyword>
<evidence type="ECO:0000256" key="1">
    <source>
        <dbReference type="ARBA" id="ARBA00023125"/>
    </source>
</evidence>
<accession>A0A1G6XHR7</accession>
<dbReference type="STRING" id="58114.SAMN05216270_107144"/>
<dbReference type="EMBL" id="FNAD01000007">
    <property type="protein sequence ID" value="SDD76865.1"/>
    <property type="molecule type" value="Genomic_DNA"/>
</dbReference>
<sequence>MAEEGLPGVRIDRIAAGLGVSKGSFHHHFDGAAAYRLSLLERYETQAVAAMERATADASAGGLEQLDALVASLERLYDARIETALRAWAIHDADAQRVMAGIDRARLAMLQEIWADIVPDPRTARTAALIPHLIVIGASASPTTAQDLAAVMRLLARVAPAIPELPGDAPI</sequence>
<evidence type="ECO:0000256" key="2">
    <source>
        <dbReference type="PROSITE-ProRule" id="PRU00335"/>
    </source>
</evidence>
<feature type="DNA-binding region" description="H-T-H motif" evidence="2">
    <location>
        <begin position="10"/>
        <end position="29"/>
    </location>
</feature>
<reference evidence="5" key="1">
    <citation type="submission" date="2016-10" db="EMBL/GenBank/DDBJ databases">
        <authorList>
            <person name="Varghese N."/>
            <person name="Submissions S."/>
        </authorList>
    </citation>
    <scope>NUCLEOTIDE SEQUENCE [LARGE SCALE GENOMIC DNA]</scope>
    <source>
        <strain evidence="5">CGMCC 4.3516</strain>
    </source>
</reference>
<dbReference type="InterPro" id="IPR001647">
    <property type="entry name" value="HTH_TetR"/>
</dbReference>
<dbReference type="PROSITE" id="PS50977">
    <property type="entry name" value="HTH_TETR_2"/>
    <property type="match status" value="1"/>
</dbReference>
<dbReference type="SUPFAM" id="SSF46689">
    <property type="entry name" value="Homeodomain-like"/>
    <property type="match status" value="1"/>
</dbReference>
<proteinExistence type="predicted"/>